<organism evidence="2 3">
    <name type="scientific">Rhodalgimonas zhirmunskyi</name>
    <dbReference type="NCBI Taxonomy" id="2964767"/>
    <lineage>
        <taxon>Bacteria</taxon>
        <taxon>Pseudomonadati</taxon>
        <taxon>Pseudomonadota</taxon>
        <taxon>Alphaproteobacteria</taxon>
        <taxon>Rhodobacterales</taxon>
        <taxon>Roseobacteraceae</taxon>
        <taxon>Rhodalgimonas</taxon>
    </lineage>
</organism>
<name>A0AAJ1U7T6_9RHOB</name>
<feature type="coiled-coil region" evidence="1">
    <location>
        <begin position="3"/>
        <end position="77"/>
    </location>
</feature>
<dbReference type="RefSeq" id="WP_317626140.1">
    <property type="nucleotide sequence ID" value="NZ_JANFFA010000002.1"/>
</dbReference>
<dbReference type="EMBL" id="JANFFA010000002">
    <property type="protein sequence ID" value="MDQ2094544.1"/>
    <property type="molecule type" value="Genomic_DNA"/>
</dbReference>
<protein>
    <submittedName>
        <fullName evidence="2">Uncharacterized protein</fullName>
    </submittedName>
</protein>
<reference evidence="2" key="2">
    <citation type="submission" date="2023-04" db="EMBL/GenBank/DDBJ databases">
        <title>'Rhodoalgimonas zhirmunskyi' gen. nov., isolated from a red alga.</title>
        <authorList>
            <person name="Nedashkovskaya O.I."/>
            <person name="Otstavnykh N.Y."/>
            <person name="Bystritskaya E.P."/>
            <person name="Balabanova L.A."/>
            <person name="Isaeva M.P."/>
        </authorList>
    </citation>
    <scope>NUCLEOTIDE SEQUENCE</scope>
    <source>
        <strain evidence="2">10Alg 79</strain>
    </source>
</reference>
<sequence>MGLKKLSHKLEDYNQRLERGEARKIEAGHVIAILEKLRNKHAELEAEIEKAKSVEKKDRLKRKLAVAEEQITRAEWLLEEIS</sequence>
<dbReference type="AlphaFoldDB" id="A0AAJ1U7T6"/>
<reference evidence="2" key="1">
    <citation type="submission" date="2022-07" db="EMBL/GenBank/DDBJ databases">
        <authorList>
            <person name="Otstavnykh N."/>
            <person name="Isaeva M."/>
            <person name="Bystritskaya E."/>
        </authorList>
    </citation>
    <scope>NUCLEOTIDE SEQUENCE</scope>
    <source>
        <strain evidence="2">10Alg 79</strain>
    </source>
</reference>
<evidence type="ECO:0000313" key="3">
    <source>
        <dbReference type="Proteomes" id="UP001227162"/>
    </source>
</evidence>
<keyword evidence="1" id="KW-0175">Coiled coil</keyword>
<keyword evidence="3" id="KW-1185">Reference proteome</keyword>
<dbReference type="Proteomes" id="UP001227162">
    <property type="component" value="Unassembled WGS sequence"/>
</dbReference>
<evidence type="ECO:0000313" key="2">
    <source>
        <dbReference type="EMBL" id="MDQ2094544.1"/>
    </source>
</evidence>
<gene>
    <name evidence="2" type="ORF">NOI20_10530</name>
</gene>
<accession>A0AAJ1U7T6</accession>
<evidence type="ECO:0000256" key="1">
    <source>
        <dbReference type="SAM" id="Coils"/>
    </source>
</evidence>
<proteinExistence type="predicted"/>
<comment type="caution">
    <text evidence="2">The sequence shown here is derived from an EMBL/GenBank/DDBJ whole genome shotgun (WGS) entry which is preliminary data.</text>
</comment>